<sequence>MQIFRSCKCNPRLPPTDRMVTYGPCWWSVDATCNPSPEKAPKIWLRVDPCQDLRTAGQTMGR</sequence>
<accession>A0AAF0U1C2</accession>
<dbReference type="EMBL" id="CP133618">
    <property type="protein sequence ID" value="WMV37453.1"/>
    <property type="molecule type" value="Genomic_DNA"/>
</dbReference>
<evidence type="ECO:0000313" key="1">
    <source>
        <dbReference type="EMBL" id="WMV37453.1"/>
    </source>
</evidence>
<organism evidence="1 2">
    <name type="scientific">Solanum verrucosum</name>
    <dbReference type="NCBI Taxonomy" id="315347"/>
    <lineage>
        <taxon>Eukaryota</taxon>
        <taxon>Viridiplantae</taxon>
        <taxon>Streptophyta</taxon>
        <taxon>Embryophyta</taxon>
        <taxon>Tracheophyta</taxon>
        <taxon>Spermatophyta</taxon>
        <taxon>Magnoliopsida</taxon>
        <taxon>eudicotyledons</taxon>
        <taxon>Gunneridae</taxon>
        <taxon>Pentapetalae</taxon>
        <taxon>asterids</taxon>
        <taxon>lamiids</taxon>
        <taxon>Solanales</taxon>
        <taxon>Solanaceae</taxon>
        <taxon>Solanoideae</taxon>
        <taxon>Solaneae</taxon>
        <taxon>Solanum</taxon>
    </lineage>
</organism>
<gene>
    <name evidence="1" type="ORF">MTR67_030838</name>
</gene>
<feature type="non-terminal residue" evidence="1">
    <location>
        <position position="62"/>
    </location>
</feature>
<reference evidence="1" key="1">
    <citation type="submission" date="2023-08" db="EMBL/GenBank/DDBJ databases">
        <title>A de novo genome assembly of Solanum verrucosum Schlechtendal, a Mexican diploid species geographically isolated from the other diploid A-genome species in potato relatives.</title>
        <authorList>
            <person name="Hosaka K."/>
        </authorList>
    </citation>
    <scope>NUCLEOTIDE SEQUENCE</scope>
    <source>
        <tissue evidence="1">Young leaves</tissue>
    </source>
</reference>
<name>A0AAF0U1C2_SOLVR</name>
<dbReference type="AlphaFoldDB" id="A0AAF0U1C2"/>
<keyword evidence="2" id="KW-1185">Reference proteome</keyword>
<dbReference type="Proteomes" id="UP001234989">
    <property type="component" value="Chromosome 7"/>
</dbReference>
<evidence type="ECO:0000313" key="2">
    <source>
        <dbReference type="Proteomes" id="UP001234989"/>
    </source>
</evidence>
<proteinExistence type="predicted"/>
<protein>
    <submittedName>
        <fullName evidence="1">Uncharacterized protein</fullName>
    </submittedName>
</protein>